<dbReference type="EMBL" id="BMAU01021404">
    <property type="protein sequence ID" value="GFY32766.1"/>
    <property type="molecule type" value="Genomic_DNA"/>
</dbReference>
<keyword evidence="2" id="KW-1185">Reference proteome</keyword>
<protein>
    <submittedName>
        <fullName evidence="1">Uncharacterized protein</fullName>
    </submittedName>
</protein>
<accession>A0A8X6WEL5</accession>
<reference evidence="1" key="1">
    <citation type="submission" date="2020-08" db="EMBL/GenBank/DDBJ databases">
        <title>Multicomponent nature underlies the extraordinary mechanical properties of spider dragline silk.</title>
        <authorList>
            <person name="Kono N."/>
            <person name="Nakamura H."/>
            <person name="Mori M."/>
            <person name="Yoshida Y."/>
            <person name="Ohtoshi R."/>
            <person name="Malay A.D."/>
            <person name="Moran D.A.P."/>
            <person name="Tomita M."/>
            <person name="Numata K."/>
            <person name="Arakawa K."/>
        </authorList>
    </citation>
    <scope>NUCLEOTIDE SEQUENCE</scope>
</reference>
<dbReference type="AlphaFoldDB" id="A0A8X6WEL5"/>
<name>A0A8X6WEL5_TRICX</name>
<dbReference type="Proteomes" id="UP000887159">
    <property type="component" value="Unassembled WGS sequence"/>
</dbReference>
<evidence type="ECO:0000313" key="1">
    <source>
        <dbReference type="EMBL" id="GFY32766.1"/>
    </source>
</evidence>
<evidence type="ECO:0000313" key="2">
    <source>
        <dbReference type="Proteomes" id="UP000887159"/>
    </source>
</evidence>
<sequence>MVQWINTRGDCVAYAMAHHNITPDPHSIKLQSNRFEPDTTLSGGEDEWMSSDVRVMGTVIAIVLQKGAL</sequence>
<gene>
    <name evidence="1" type="ORF">TNCV_4638721</name>
</gene>
<comment type="caution">
    <text evidence="1">The sequence shown here is derived from an EMBL/GenBank/DDBJ whole genome shotgun (WGS) entry which is preliminary data.</text>
</comment>
<organism evidence="1 2">
    <name type="scientific">Trichonephila clavipes</name>
    <name type="common">Golden silk orbweaver</name>
    <name type="synonym">Nephila clavipes</name>
    <dbReference type="NCBI Taxonomy" id="2585209"/>
    <lineage>
        <taxon>Eukaryota</taxon>
        <taxon>Metazoa</taxon>
        <taxon>Ecdysozoa</taxon>
        <taxon>Arthropoda</taxon>
        <taxon>Chelicerata</taxon>
        <taxon>Arachnida</taxon>
        <taxon>Araneae</taxon>
        <taxon>Araneomorphae</taxon>
        <taxon>Entelegynae</taxon>
        <taxon>Araneoidea</taxon>
        <taxon>Nephilidae</taxon>
        <taxon>Trichonephila</taxon>
    </lineage>
</organism>
<proteinExistence type="predicted"/>